<dbReference type="EMBL" id="CP130319">
    <property type="protein sequence ID" value="WNR46703.1"/>
    <property type="molecule type" value="Genomic_DNA"/>
</dbReference>
<evidence type="ECO:0000313" key="1">
    <source>
        <dbReference type="EMBL" id="WNR46703.1"/>
    </source>
</evidence>
<dbReference type="AlphaFoldDB" id="A0AA96LSX2"/>
<reference evidence="1" key="1">
    <citation type="submission" date="2022-02" db="EMBL/GenBank/DDBJ databases">
        <title>Paenibacillus sp. MBLB1832 Whole Genome Shotgun Sequencing.</title>
        <authorList>
            <person name="Hwang C.Y."/>
            <person name="Cho E.-S."/>
            <person name="Seo M.-J."/>
        </authorList>
    </citation>
    <scope>NUCLEOTIDE SEQUENCE</scope>
    <source>
        <strain evidence="1">MBLB1832</strain>
    </source>
</reference>
<gene>
    <name evidence="1" type="ORF">MJB10_11615</name>
</gene>
<dbReference type="RefSeq" id="WP_314804985.1">
    <property type="nucleotide sequence ID" value="NZ_CP130319.1"/>
</dbReference>
<dbReference type="KEGG" id="proo:MJB10_11615"/>
<accession>A0AA96LSX2</accession>
<organism evidence="1 2">
    <name type="scientific">Paenibacillus roseopurpureus</name>
    <dbReference type="NCBI Taxonomy" id="2918901"/>
    <lineage>
        <taxon>Bacteria</taxon>
        <taxon>Bacillati</taxon>
        <taxon>Bacillota</taxon>
        <taxon>Bacilli</taxon>
        <taxon>Bacillales</taxon>
        <taxon>Paenibacillaceae</taxon>
        <taxon>Paenibacillus</taxon>
    </lineage>
</organism>
<name>A0AA96LSX2_9BACL</name>
<protein>
    <submittedName>
        <fullName evidence="1">YlzJ-like family protein</fullName>
    </submittedName>
</protein>
<proteinExistence type="predicted"/>
<evidence type="ECO:0000313" key="2">
    <source>
        <dbReference type="Proteomes" id="UP001304650"/>
    </source>
</evidence>
<sequence>MIHYSVIPLEDIFQDYDKFTPSYVDIEQDGFMMQIEPLSGFQARIVRLYSCNPQDYLNAKYAPGTMISYRPQVETYSGL</sequence>
<keyword evidence="2" id="KW-1185">Reference proteome</keyword>
<dbReference type="InterPro" id="IPR025619">
    <property type="entry name" value="YlzJ"/>
</dbReference>
<dbReference type="Proteomes" id="UP001304650">
    <property type="component" value="Chromosome"/>
</dbReference>
<dbReference type="Pfam" id="PF14035">
    <property type="entry name" value="YlzJ"/>
    <property type="match status" value="1"/>
</dbReference>